<organism evidence="2 3">
    <name type="scientific">Lepeophtheirus salmonis</name>
    <name type="common">Salmon louse</name>
    <name type="synonym">Caligus salmonis</name>
    <dbReference type="NCBI Taxonomy" id="72036"/>
    <lineage>
        <taxon>Eukaryota</taxon>
        <taxon>Metazoa</taxon>
        <taxon>Ecdysozoa</taxon>
        <taxon>Arthropoda</taxon>
        <taxon>Crustacea</taxon>
        <taxon>Multicrustacea</taxon>
        <taxon>Hexanauplia</taxon>
        <taxon>Copepoda</taxon>
        <taxon>Siphonostomatoida</taxon>
        <taxon>Caligidae</taxon>
        <taxon>Lepeophtheirus</taxon>
    </lineage>
</organism>
<accession>A0A7R8CL12</accession>
<feature type="compositionally biased region" description="Low complexity" evidence="1">
    <location>
        <begin position="229"/>
        <end position="238"/>
    </location>
</feature>
<feature type="region of interest" description="Disordered" evidence="1">
    <location>
        <begin position="77"/>
        <end position="99"/>
    </location>
</feature>
<evidence type="ECO:0000313" key="3">
    <source>
        <dbReference type="Proteomes" id="UP000675881"/>
    </source>
</evidence>
<evidence type="ECO:0000313" key="2">
    <source>
        <dbReference type="EMBL" id="CAF2824876.1"/>
    </source>
</evidence>
<dbReference type="OrthoDB" id="10661355at2759"/>
<proteinExistence type="predicted"/>
<evidence type="ECO:0000256" key="1">
    <source>
        <dbReference type="SAM" id="MobiDB-lite"/>
    </source>
</evidence>
<feature type="region of interest" description="Disordered" evidence="1">
    <location>
        <begin position="1"/>
        <end position="58"/>
    </location>
</feature>
<dbReference type="AlphaFoldDB" id="A0A7R8CL12"/>
<keyword evidence="3" id="KW-1185">Reference proteome</keyword>
<protein>
    <submittedName>
        <fullName evidence="2">(salmon louse) hypothetical protein</fullName>
    </submittedName>
</protein>
<reference evidence="2" key="1">
    <citation type="submission" date="2021-02" db="EMBL/GenBank/DDBJ databases">
        <authorList>
            <person name="Bekaert M."/>
        </authorList>
    </citation>
    <scope>NUCLEOTIDE SEQUENCE</scope>
    <source>
        <strain evidence="2">IoA-00</strain>
    </source>
</reference>
<name>A0A7R8CL12_LEPSM</name>
<feature type="compositionally biased region" description="Basic residues" evidence="1">
    <location>
        <begin position="40"/>
        <end position="58"/>
    </location>
</feature>
<gene>
    <name evidence="2" type="ORF">LSAA_3865</name>
</gene>
<feature type="region of interest" description="Disordered" evidence="1">
    <location>
        <begin position="217"/>
        <end position="269"/>
    </location>
</feature>
<feature type="compositionally biased region" description="Basic and acidic residues" evidence="1">
    <location>
        <begin position="87"/>
        <end position="99"/>
    </location>
</feature>
<sequence>MSAYESTTSRSKKHTRPLVKSYSANPFPDKANYHRDAKSNSHHHHHYTTLSSPHRRVTAKNKSMICSCILHEERKLHRSGSSSCKHQVHDPHHLQEQRRVRGDRLDNIASYHHLPRIRISRSSSREDDERRRRYSQMHPKDVYLLQQQHQQYHPPLPPSQYHHIHPQNHPLINQNNILPPDQDPYFRRLKRSSSAHIVNGRLFKYFQEGIPDFENDDGLGKDNIQRNNSISSSSSIVSVEDDHSSEEEGNINNKVESPDDDPGLGSSETDSLELELAVLNFGEEDEDREDVSSEDNISLICIEESNNYLTTILTQQY</sequence>
<dbReference type="Proteomes" id="UP000675881">
    <property type="component" value="Chromosome 13"/>
</dbReference>
<dbReference type="EMBL" id="HG994592">
    <property type="protein sequence ID" value="CAF2824876.1"/>
    <property type="molecule type" value="Genomic_DNA"/>
</dbReference>